<evidence type="ECO:0000256" key="5">
    <source>
        <dbReference type="ARBA" id="ARBA00022801"/>
    </source>
</evidence>
<comment type="catalytic activity">
    <reaction evidence="1">
        <text>a 1,2-diacyl-sn-glycero-3-phosphate + H2O = a 1,2-diacyl-sn-glycerol + phosphate</text>
        <dbReference type="Rhea" id="RHEA:27429"/>
        <dbReference type="ChEBI" id="CHEBI:15377"/>
        <dbReference type="ChEBI" id="CHEBI:17815"/>
        <dbReference type="ChEBI" id="CHEBI:43474"/>
        <dbReference type="ChEBI" id="CHEBI:58608"/>
        <dbReference type="EC" id="3.1.3.4"/>
    </reaction>
    <physiologicalReaction direction="left-to-right" evidence="1">
        <dbReference type="Rhea" id="RHEA:27430"/>
    </physiologicalReaction>
</comment>
<dbReference type="EMBL" id="JAOPHQ010000314">
    <property type="protein sequence ID" value="KAK0154968.1"/>
    <property type="molecule type" value="Genomic_DNA"/>
</dbReference>
<dbReference type="SUPFAM" id="SSF56784">
    <property type="entry name" value="HAD-like"/>
    <property type="match status" value="1"/>
</dbReference>
<dbReference type="PANTHER" id="PTHR12181">
    <property type="entry name" value="LIPIN"/>
    <property type="match status" value="1"/>
</dbReference>
<comment type="similarity">
    <text evidence="3">Belongs to the lipin family.</text>
</comment>
<gene>
    <name evidence="8" type="primary">LPIN1</name>
    <name evidence="8" type="ORF">N1851_002703</name>
</gene>
<evidence type="ECO:0000259" key="7">
    <source>
        <dbReference type="SMART" id="SM00775"/>
    </source>
</evidence>
<sequence length="874" mass="96511">MDVCSHWLFRQGTMWTPFKVHITHGRPLHSQTMNYVGQLAGQVFVHVKELYRGLNPATLSGCIDVIVVQQPDGSLCCSPFHIRFGKMGVLRSREKVVDIEINGESVSLQMKLGDNGEAFFVTETENMLEVVPSHLATSPIMSTGEDLMEAQLGKSAPRHRVDAGPSIGVQTLGPPDLAGAKKRRKRRRKMKTEGGGGKKEESDEDDDMFTIDMSSDDEGDTDDNRPAPEKSMCVPPDHRLSISCPQQISRFPSNISSDSCSNTPKSDSELTNQSKDNPPMLWTWGEMPHAAQPSFLSDHQTRPVVTSGTRPPLPDSGPPSLNLYDPQPVDEGVGDACGGAGGDTAREALCGGVEEVSAPCSISSRPLLDQGGGSGSPIRRTDSPSKSKEKRSQHLGSDGMYLDDITALEPEVAALYFPKSDGVCGSAPRSSEMTRLQSPNQSPEFLGSSEMDSGIDSLSDHTGDLPHVAISLCGGLTANREITREQFLEKSISYQQFSSNPSLIDDPNLVVKLGTKYYNWSTAAPLMLAMQVYQKPLPQASVANLMKERMPKKGGWWFSWRGRNSESNLVCTFSIQIYIMKNESSSSDDDHSSANQRPGSCQPEPLVSYKKTLRLTSEQLASLKLREGPNNVVFSVTTQYQGTCRCHGSIYLWHWNDKIIISDIDGTITRSDTLGHILPTLGKDWTHQDIARLYHKVNQNGYKFMYCSARAIGMADMTRGYLHWVNERGTMLPAGPVMLSPSSLFSALHREVIEKKPEKFKIECLSDIKHLFHPNAEPFYAAFGNRATDVYSYKEVGVSLDRIFTVNPKGELVQEHAKTNISFVNTGVCASEGQGSESCSDTYSQFTYWREERPTLANQEEEEEPLETSREDPE</sequence>
<dbReference type="GO" id="GO:0009062">
    <property type="term" value="P:fatty acid catabolic process"/>
    <property type="evidence" value="ECO:0007669"/>
    <property type="project" value="TreeGrafter"/>
</dbReference>
<dbReference type="GO" id="GO:0005741">
    <property type="term" value="C:mitochondrial outer membrane"/>
    <property type="evidence" value="ECO:0007669"/>
    <property type="project" value="TreeGrafter"/>
</dbReference>
<feature type="region of interest" description="Disordered" evidence="6">
    <location>
        <begin position="584"/>
        <end position="605"/>
    </location>
</feature>
<reference evidence="8" key="1">
    <citation type="journal article" date="2023" name="Front. Mar. Sci.">
        <title>A new Merluccius polli reference genome to investigate the effects of global change in West African waters.</title>
        <authorList>
            <person name="Mateo J.L."/>
            <person name="Blanco-Fernandez C."/>
            <person name="Garcia-Vazquez E."/>
            <person name="Machado-Schiaffino G."/>
        </authorList>
    </citation>
    <scope>NUCLEOTIDE SEQUENCE</scope>
    <source>
        <strain evidence="8">C29</strain>
        <tissue evidence="8">Fin</tissue>
    </source>
</reference>
<dbReference type="InterPro" id="IPR031703">
    <property type="entry name" value="Lipin_mid"/>
</dbReference>
<feature type="region of interest" description="Disordered" evidence="6">
    <location>
        <begin position="153"/>
        <end position="285"/>
    </location>
</feature>
<evidence type="ECO:0000256" key="4">
    <source>
        <dbReference type="ARBA" id="ARBA00012638"/>
    </source>
</evidence>
<keyword evidence="9" id="KW-1185">Reference proteome</keyword>
<dbReference type="GO" id="GO:0045944">
    <property type="term" value="P:positive regulation of transcription by RNA polymerase II"/>
    <property type="evidence" value="ECO:0007669"/>
    <property type="project" value="TreeGrafter"/>
</dbReference>
<comment type="caution">
    <text evidence="8">The sequence shown here is derived from an EMBL/GenBank/DDBJ whole genome shotgun (WGS) entry which is preliminary data.</text>
</comment>
<feature type="region of interest" description="Disordered" evidence="6">
    <location>
        <begin position="851"/>
        <end position="874"/>
    </location>
</feature>
<feature type="compositionally biased region" description="Polar residues" evidence="6">
    <location>
        <begin position="300"/>
        <end position="309"/>
    </location>
</feature>
<feature type="compositionally biased region" description="Polar residues" evidence="6">
    <location>
        <begin position="428"/>
        <end position="443"/>
    </location>
</feature>
<dbReference type="GO" id="GO:0008195">
    <property type="term" value="F:phosphatidate phosphatase activity"/>
    <property type="evidence" value="ECO:0007669"/>
    <property type="project" value="UniProtKB-EC"/>
</dbReference>
<feature type="region of interest" description="Disordered" evidence="6">
    <location>
        <begin position="427"/>
        <end position="453"/>
    </location>
</feature>
<evidence type="ECO:0000256" key="1">
    <source>
        <dbReference type="ARBA" id="ARBA00001180"/>
    </source>
</evidence>
<dbReference type="InterPro" id="IPR026058">
    <property type="entry name" value="LIPIN"/>
</dbReference>
<dbReference type="GO" id="GO:0005634">
    <property type="term" value="C:nucleus"/>
    <property type="evidence" value="ECO:0007669"/>
    <property type="project" value="TreeGrafter"/>
</dbReference>
<dbReference type="InterPro" id="IPR036412">
    <property type="entry name" value="HAD-like_sf"/>
</dbReference>
<evidence type="ECO:0000256" key="3">
    <source>
        <dbReference type="ARBA" id="ARBA00005476"/>
    </source>
</evidence>
<proteinExistence type="inferred from homology"/>
<protein>
    <recommendedName>
        <fullName evidence="4">phosphatidate phosphatase</fullName>
        <ecNumber evidence="4">3.1.3.4</ecNumber>
    </recommendedName>
</protein>
<keyword evidence="5" id="KW-0378">Hydrolase</keyword>
<feature type="region of interest" description="Disordered" evidence="6">
    <location>
        <begin position="300"/>
        <end position="340"/>
    </location>
</feature>
<evidence type="ECO:0000313" key="8">
    <source>
        <dbReference type="EMBL" id="KAK0154968.1"/>
    </source>
</evidence>
<evidence type="ECO:0000256" key="2">
    <source>
        <dbReference type="ARBA" id="ARBA00001946"/>
    </source>
</evidence>
<dbReference type="InterPro" id="IPR031315">
    <property type="entry name" value="LNS2/PITP"/>
</dbReference>
<accession>A0AA47PC21</accession>
<dbReference type="GO" id="GO:0003713">
    <property type="term" value="F:transcription coactivator activity"/>
    <property type="evidence" value="ECO:0007669"/>
    <property type="project" value="TreeGrafter"/>
</dbReference>
<dbReference type="PANTHER" id="PTHR12181:SF10">
    <property type="entry name" value="PHOSPHATIDATE PHOSPHATASE LPIN1"/>
    <property type="match status" value="1"/>
</dbReference>
<dbReference type="InterPro" id="IPR007651">
    <property type="entry name" value="Lipin_N"/>
</dbReference>
<dbReference type="GO" id="GO:0032869">
    <property type="term" value="P:cellular response to insulin stimulus"/>
    <property type="evidence" value="ECO:0007669"/>
    <property type="project" value="TreeGrafter"/>
</dbReference>
<evidence type="ECO:0000313" key="9">
    <source>
        <dbReference type="Proteomes" id="UP001174136"/>
    </source>
</evidence>
<dbReference type="Pfam" id="PF04571">
    <property type="entry name" value="Lipin_N"/>
    <property type="match status" value="1"/>
</dbReference>
<name>A0AA47PC21_MERPO</name>
<dbReference type="InterPro" id="IPR013209">
    <property type="entry name" value="LNS2"/>
</dbReference>
<feature type="domain" description="LNS2/PITP" evidence="7">
    <location>
        <begin position="659"/>
        <end position="815"/>
    </location>
</feature>
<evidence type="ECO:0000256" key="6">
    <source>
        <dbReference type="SAM" id="MobiDB-lite"/>
    </source>
</evidence>
<feature type="compositionally biased region" description="Acidic residues" evidence="6">
    <location>
        <begin position="202"/>
        <end position="221"/>
    </location>
</feature>
<feature type="compositionally biased region" description="Polar residues" evidence="6">
    <location>
        <begin position="243"/>
        <end position="276"/>
    </location>
</feature>
<dbReference type="Pfam" id="PF08235">
    <property type="entry name" value="LNS2"/>
    <property type="match status" value="1"/>
</dbReference>
<organism evidence="8 9">
    <name type="scientific">Merluccius polli</name>
    <name type="common">Benguela hake</name>
    <name type="synonym">Merluccius cadenati</name>
    <dbReference type="NCBI Taxonomy" id="89951"/>
    <lineage>
        <taxon>Eukaryota</taxon>
        <taxon>Metazoa</taxon>
        <taxon>Chordata</taxon>
        <taxon>Craniata</taxon>
        <taxon>Vertebrata</taxon>
        <taxon>Euteleostomi</taxon>
        <taxon>Actinopterygii</taxon>
        <taxon>Neopterygii</taxon>
        <taxon>Teleostei</taxon>
        <taxon>Neoteleostei</taxon>
        <taxon>Acanthomorphata</taxon>
        <taxon>Zeiogadaria</taxon>
        <taxon>Gadariae</taxon>
        <taxon>Gadiformes</taxon>
        <taxon>Gadoidei</taxon>
        <taxon>Merlucciidae</taxon>
        <taxon>Merluccius</taxon>
    </lineage>
</organism>
<comment type="cofactor">
    <cofactor evidence="2">
        <name>Mg(2+)</name>
        <dbReference type="ChEBI" id="CHEBI:18420"/>
    </cofactor>
</comment>
<dbReference type="GO" id="GO:0019432">
    <property type="term" value="P:triglyceride biosynthetic process"/>
    <property type="evidence" value="ECO:0007669"/>
    <property type="project" value="TreeGrafter"/>
</dbReference>
<dbReference type="AlphaFoldDB" id="A0AA47PC21"/>
<feature type="compositionally biased region" description="Basic and acidic residues" evidence="6">
    <location>
        <begin position="379"/>
        <end position="392"/>
    </location>
</feature>
<feature type="region of interest" description="Disordered" evidence="6">
    <location>
        <begin position="361"/>
        <end position="398"/>
    </location>
</feature>
<dbReference type="SMART" id="SM00775">
    <property type="entry name" value="LNS2"/>
    <property type="match status" value="1"/>
</dbReference>
<dbReference type="Proteomes" id="UP001174136">
    <property type="component" value="Unassembled WGS sequence"/>
</dbReference>
<dbReference type="Pfam" id="PF16876">
    <property type="entry name" value="Lipin_mid"/>
    <property type="match status" value="1"/>
</dbReference>
<dbReference type="EC" id="3.1.3.4" evidence="4"/>
<feature type="compositionally biased region" description="Basic residues" evidence="6">
    <location>
        <begin position="180"/>
        <end position="190"/>
    </location>
</feature>